<evidence type="ECO:0000313" key="2">
    <source>
        <dbReference type="EMBL" id="HGM46641.1"/>
    </source>
</evidence>
<dbReference type="InterPro" id="IPR002934">
    <property type="entry name" value="Polymerase_NTP_transf_dom"/>
</dbReference>
<accession>A0A7C4D207</accession>
<dbReference type="GO" id="GO:0016779">
    <property type="term" value="F:nucleotidyltransferase activity"/>
    <property type="evidence" value="ECO:0007669"/>
    <property type="project" value="InterPro"/>
</dbReference>
<dbReference type="PIRSF" id="PIRSF005928">
    <property type="entry name" value="Nucleotidltrnsf"/>
    <property type="match status" value="1"/>
</dbReference>
<dbReference type="Gene3D" id="3.30.460.10">
    <property type="entry name" value="Beta Polymerase, domain 2"/>
    <property type="match status" value="1"/>
</dbReference>
<dbReference type="SUPFAM" id="SSF81301">
    <property type="entry name" value="Nucleotidyltransferase"/>
    <property type="match status" value="1"/>
</dbReference>
<gene>
    <name evidence="2" type="ORF">ENU21_02650</name>
</gene>
<dbReference type="EMBL" id="DTBQ01000075">
    <property type="protein sequence ID" value="HGM46641.1"/>
    <property type="molecule type" value="Genomic_DNA"/>
</dbReference>
<name>A0A7C4D207_THEPE</name>
<evidence type="ECO:0000259" key="1">
    <source>
        <dbReference type="Pfam" id="PF01909"/>
    </source>
</evidence>
<dbReference type="InterPro" id="IPR009185">
    <property type="entry name" value="Nucleotidl_trans"/>
</dbReference>
<reference evidence="2" key="1">
    <citation type="journal article" date="2020" name="mSystems">
        <title>Genome- and Community-Level Interaction Insights into Carbon Utilization and Element Cycling Functions of Hydrothermarchaeota in Hydrothermal Sediment.</title>
        <authorList>
            <person name="Zhou Z."/>
            <person name="Liu Y."/>
            <person name="Xu W."/>
            <person name="Pan J."/>
            <person name="Luo Z.H."/>
            <person name="Li M."/>
        </authorList>
    </citation>
    <scope>NUCLEOTIDE SEQUENCE</scope>
    <source>
        <strain evidence="2">SpSt-649</strain>
    </source>
</reference>
<organism evidence="2">
    <name type="scientific">Thermofilum pendens</name>
    <dbReference type="NCBI Taxonomy" id="2269"/>
    <lineage>
        <taxon>Archaea</taxon>
        <taxon>Thermoproteota</taxon>
        <taxon>Thermoprotei</taxon>
        <taxon>Thermofilales</taxon>
        <taxon>Thermofilaceae</taxon>
        <taxon>Thermofilum</taxon>
    </lineage>
</organism>
<dbReference type="InterPro" id="IPR043519">
    <property type="entry name" value="NT_sf"/>
</dbReference>
<feature type="domain" description="Polymerase nucleotidyl transferase" evidence="1">
    <location>
        <begin position="32"/>
        <end position="76"/>
    </location>
</feature>
<protein>
    <submittedName>
        <fullName evidence="2">DNA polymerase subunit beta</fullName>
    </submittedName>
</protein>
<proteinExistence type="predicted"/>
<dbReference type="AlphaFoldDB" id="A0A7C4D207"/>
<sequence length="239" mass="26604">MVSKFHPVRAREWVPVHYSEERWRTLEQLRCEAEKILSALAEKNIKAFAIGSLARGDVTPKSDVDIHVSGYVPSFIVAASLAEHGLRVDHYEVVQATPETAVKIIAVIDERTSITIPASRLSKTEEEFGRFAGAVDLDGLRRGLRVPGVNKRLLLIVPTEYGHAERSVLGFERETANLLGISLETVQERVRVRTRRAVRARSGFFLHKVLPPDSSPEKTLLDLASKLPALRLKLTGVLT</sequence>
<dbReference type="Pfam" id="PF01909">
    <property type="entry name" value="NTP_transf_2"/>
    <property type="match status" value="1"/>
</dbReference>
<comment type="caution">
    <text evidence="2">The sequence shown here is derived from an EMBL/GenBank/DDBJ whole genome shotgun (WGS) entry which is preliminary data.</text>
</comment>